<sequence length="53" mass="5895">MEDNDVVDSVEELRPEMSLERIVDLFLHALIGHGLVTLGEANVRFAKISSTKV</sequence>
<accession>A0A6J7S8T7</accession>
<dbReference type="AlphaFoldDB" id="A0A6J7S8T7"/>
<gene>
    <name evidence="1" type="ORF">UFOPK4173_01295</name>
</gene>
<proteinExistence type="predicted"/>
<name>A0A6J7S8T7_9ZZZZ</name>
<evidence type="ECO:0000313" key="1">
    <source>
        <dbReference type="EMBL" id="CAB5036810.1"/>
    </source>
</evidence>
<protein>
    <submittedName>
        <fullName evidence="1">Unannotated protein</fullName>
    </submittedName>
</protein>
<dbReference type="EMBL" id="CAFBPW010000159">
    <property type="protein sequence ID" value="CAB5036810.1"/>
    <property type="molecule type" value="Genomic_DNA"/>
</dbReference>
<reference evidence="1" key="1">
    <citation type="submission" date="2020-05" db="EMBL/GenBank/DDBJ databases">
        <authorList>
            <person name="Chiriac C."/>
            <person name="Salcher M."/>
            <person name="Ghai R."/>
            <person name="Kavagutti S V."/>
        </authorList>
    </citation>
    <scope>NUCLEOTIDE SEQUENCE</scope>
</reference>
<organism evidence="1">
    <name type="scientific">freshwater metagenome</name>
    <dbReference type="NCBI Taxonomy" id="449393"/>
    <lineage>
        <taxon>unclassified sequences</taxon>
        <taxon>metagenomes</taxon>
        <taxon>ecological metagenomes</taxon>
    </lineage>
</organism>